<keyword evidence="3 7" id="KW-0548">Nucleotidyltransferase</keyword>
<dbReference type="GO" id="GO:0042276">
    <property type="term" value="P:error-prone translesion synthesis"/>
    <property type="evidence" value="ECO:0007669"/>
    <property type="project" value="TreeGrafter"/>
</dbReference>
<dbReference type="Pfam" id="PF00817">
    <property type="entry name" value="IMS"/>
    <property type="match status" value="1"/>
</dbReference>
<comment type="similarity">
    <text evidence="1">Belongs to the DNA polymerase type-Y family.</text>
</comment>
<dbReference type="GO" id="GO:0009432">
    <property type="term" value="P:SOS response"/>
    <property type="evidence" value="ECO:0007669"/>
    <property type="project" value="TreeGrafter"/>
</dbReference>
<keyword evidence="5" id="KW-0239">DNA-directed DNA polymerase</keyword>
<dbReference type="InterPro" id="IPR043502">
    <property type="entry name" value="DNA/RNA_pol_sf"/>
</dbReference>
<dbReference type="Gene3D" id="3.40.1170.60">
    <property type="match status" value="1"/>
</dbReference>
<keyword evidence="4" id="KW-0227">DNA damage</keyword>
<organism evidence="7">
    <name type="scientific">Eubacterium limosum</name>
    <dbReference type="NCBI Taxonomy" id="1736"/>
    <lineage>
        <taxon>Bacteria</taxon>
        <taxon>Bacillati</taxon>
        <taxon>Bacillota</taxon>
        <taxon>Clostridia</taxon>
        <taxon>Eubacteriales</taxon>
        <taxon>Eubacteriaceae</taxon>
        <taxon>Eubacterium</taxon>
    </lineage>
</organism>
<evidence type="ECO:0000256" key="1">
    <source>
        <dbReference type="ARBA" id="ARBA00010945"/>
    </source>
</evidence>
<keyword evidence="7" id="KW-0808">Transferase</keyword>
<evidence type="ECO:0000256" key="5">
    <source>
        <dbReference type="ARBA" id="ARBA00022932"/>
    </source>
</evidence>
<dbReference type="EMBL" id="CACRTR010000016">
    <property type="protein sequence ID" value="VYU58315.1"/>
    <property type="molecule type" value="Genomic_DNA"/>
</dbReference>
<dbReference type="Gene3D" id="3.30.70.270">
    <property type="match status" value="1"/>
</dbReference>
<protein>
    <submittedName>
        <fullName evidence="7">DNA polymerase IV</fullName>
        <ecNumber evidence="7">2.7.7.7</ecNumber>
    </submittedName>
</protein>
<dbReference type="PROSITE" id="PS50173">
    <property type="entry name" value="UMUC"/>
    <property type="match status" value="1"/>
</dbReference>
<dbReference type="GO" id="GO:0005829">
    <property type="term" value="C:cytosol"/>
    <property type="evidence" value="ECO:0007669"/>
    <property type="project" value="TreeGrafter"/>
</dbReference>
<evidence type="ECO:0000256" key="2">
    <source>
        <dbReference type="ARBA" id="ARBA00022457"/>
    </source>
</evidence>
<dbReference type="InterPro" id="IPR001126">
    <property type="entry name" value="UmuC"/>
</dbReference>
<feature type="domain" description="UmuC" evidence="6">
    <location>
        <begin position="21"/>
        <end position="232"/>
    </location>
</feature>
<evidence type="ECO:0000256" key="3">
    <source>
        <dbReference type="ARBA" id="ARBA00022695"/>
    </source>
</evidence>
<name>A0A6N3G222_EUBLI</name>
<dbReference type="PANTHER" id="PTHR11076:SF35">
    <property type="entry name" value="DNA REPAIR PROTEIN HOMOLOG YOBH"/>
    <property type="match status" value="1"/>
</dbReference>
<evidence type="ECO:0000256" key="4">
    <source>
        <dbReference type="ARBA" id="ARBA00022763"/>
    </source>
</evidence>
<proteinExistence type="inferred from homology"/>
<reference evidence="7" key="1">
    <citation type="submission" date="2019-11" db="EMBL/GenBank/DDBJ databases">
        <authorList>
            <person name="Feng L."/>
        </authorList>
    </citation>
    <scope>NUCLEOTIDE SEQUENCE</scope>
    <source>
        <strain evidence="7">ElimosumLFYP34</strain>
    </source>
</reference>
<dbReference type="GO" id="GO:0003684">
    <property type="term" value="F:damaged DNA binding"/>
    <property type="evidence" value="ECO:0007669"/>
    <property type="project" value="InterPro"/>
</dbReference>
<evidence type="ECO:0000259" key="6">
    <source>
        <dbReference type="PROSITE" id="PS50173"/>
    </source>
</evidence>
<dbReference type="AlphaFoldDB" id="A0A6N3G222"/>
<dbReference type="InterPro" id="IPR043128">
    <property type="entry name" value="Rev_trsase/Diguanyl_cyclase"/>
</dbReference>
<sequence>MNVSAKQLPPSASVGNPDHIYLCIDLKSFYASVECVERGLDPLTTNLVVADVTRTQKTICLAVSPALKAYGIPGRPRLFEVEQKLKEIKLRTGREIPYIAAPPRMQLYIDYSARIYAVYLQYVSEEDIHVYSIDEVFMDITHYLSTNRNKNGRPITARELAKRIIQDVWTTTGITATAGIGTNLYLAKIAMDIVAKHVKVDADGVRIAELNETSYRQLLWDHRPLTDFWRIGRGIAKRLEKNGLYTMGDVARMSLQGADTNGYGENLLFNEFGIDAELLIDHAWGIEPCTMADIKHYKPSTHSISSGQVLPHAYDFEKGRLIVQEMVDLLVYDLIEKDLVTASITLHIGYDRDGLKDSHYRGGVHIDHFGRAVPKPAHGTEKLTDAGGQVIYSHSTKKIMNAALKLYDRIIDRKLMLRRVSLTFNDVESAVDRKVTCRQVSMFTEDVLEQEQEDQEQRIQQTLFRIKQKYGNNAVFKGINLQEGATTMERNNQIGGHKA</sequence>
<keyword evidence="2" id="KW-0515">Mutator protein</keyword>
<dbReference type="SUPFAM" id="SSF56672">
    <property type="entry name" value="DNA/RNA polymerases"/>
    <property type="match status" value="1"/>
</dbReference>
<dbReference type="GO" id="GO:0003887">
    <property type="term" value="F:DNA-directed DNA polymerase activity"/>
    <property type="evidence" value="ECO:0007669"/>
    <property type="project" value="UniProtKB-KW"/>
</dbReference>
<dbReference type="EC" id="2.7.7.7" evidence="7"/>
<accession>A0A6N3G222</accession>
<gene>
    <name evidence="7" type="primary">dinB_2</name>
    <name evidence="7" type="ORF">ELLFYP34_03662</name>
</gene>
<dbReference type="Gene3D" id="1.10.150.20">
    <property type="entry name" value="5' to 3' exonuclease, C-terminal subdomain"/>
    <property type="match status" value="1"/>
</dbReference>
<dbReference type="PANTHER" id="PTHR11076">
    <property type="entry name" value="DNA REPAIR POLYMERASE UMUC / TRANSFERASE FAMILY MEMBER"/>
    <property type="match status" value="1"/>
</dbReference>
<dbReference type="InterPro" id="IPR050116">
    <property type="entry name" value="DNA_polymerase-Y"/>
</dbReference>
<evidence type="ECO:0000313" key="7">
    <source>
        <dbReference type="EMBL" id="VYU58315.1"/>
    </source>
</evidence>
<dbReference type="GO" id="GO:0006281">
    <property type="term" value="P:DNA repair"/>
    <property type="evidence" value="ECO:0007669"/>
    <property type="project" value="InterPro"/>
</dbReference>